<feature type="region of interest" description="Disordered" evidence="1">
    <location>
        <begin position="628"/>
        <end position="737"/>
    </location>
</feature>
<evidence type="ECO:0000256" key="1">
    <source>
        <dbReference type="SAM" id="MobiDB-lite"/>
    </source>
</evidence>
<proteinExistence type="predicted"/>
<feature type="compositionally biased region" description="Basic and acidic residues" evidence="1">
    <location>
        <begin position="727"/>
        <end position="737"/>
    </location>
</feature>
<sequence length="737" mass="81410">AKADQVRRRRAGRSAARDLVARAARAAGRHDPGRQPRRPGRRDRPRAPGAAIGRARGRRQPVDLPPRRGEQGVGPARGGVAHLHRHAARHRGPAVLRARRHQRAGHGPGAARERQRRRGRAGRLDDHPAARQERAGRLRAEPRAQGRGGGAGPAPRGPDDEGRDPRALPEHRVPRQQHLRRPGGRRAVLRGLSQGPRRRPVRVARRADPEPRGPEPLQVPRRRPLPPGRRRGSAPQRRPDRGARRPLHQGDGAPDRGLRHPEPAEGLLRRRGEGAPAAGRAPGFDPDRALQRPVPGRAHHPHHGRATAPAPRRRGGVDRPAGHRRAVHRLHREHRSPQRRRPGHGGWPGLRQRAVQHRHPGHRPPGRLVVQAVRAHVDPGAGEHGGGHRGRVRALQLPEPGRHAGPLPGVELRACSGRGGRPPGADAAVVELRVRQVGDHRRDRQGAGDGEAARHHPSGPRGPAVRSSRDERGPAHRHGLRVRDLRQRRGALRAVLRGGGHRPGRQRPLRGADDREAGARPRRRQDRHVGARRQRPQRHRDEGGLPRRAPGCRQDGHHPGLGRRLVRRLHPRALHRGVDGVAGRPDADDERRGHQGHRRHLPGSDVAGVHGPDAPAVRAALVPRAPCTRSGAGLPAPEVAHRGLGPGRRRRRREASTPAPGHDHQPRPPQRPQHDCAGERLGDHCHVAGRHHAAGDHGPPGQPACADDGRGRQCRRRRRERRWRRERQRERQRLVRL</sequence>
<feature type="non-terminal residue" evidence="2">
    <location>
        <position position="737"/>
    </location>
</feature>
<accession>A0A6J4IFJ9</accession>
<feature type="compositionally biased region" description="Basic residues" evidence="1">
    <location>
        <begin position="499"/>
        <end position="508"/>
    </location>
</feature>
<feature type="non-terminal residue" evidence="2">
    <location>
        <position position="1"/>
    </location>
</feature>
<feature type="compositionally biased region" description="Basic and acidic residues" evidence="1">
    <location>
        <begin position="510"/>
        <end position="519"/>
    </location>
</feature>
<feature type="compositionally biased region" description="Basic and acidic residues" evidence="1">
    <location>
        <begin position="157"/>
        <end position="173"/>
    </location>
</feature>
<keyword evidence="2" id="KW-0328">Glycosyltransferase</keyword>
<evidence type="ECO:0000313" key="2">
    <source>
        <dbReference type="EMBL" id="CAA9251293.1"/>
    </source>
</evidence>
<feature type="compositionally biased region" description="Basic and acidic residues" evidence="1">
    <location>
        <begin position="122"/>
        <end position="144"/>
    </location>
</feature>
<dbReference type="GO" id="GO:0016787">
    <property type="term" value="F:hydrolase activity"/>
    <property type="evidence" value="ECO:0007669"/>
    <property type="project" value="UniProtKB-KW"/>
</dbReference>
<keyword evidence="2" id="KW-0808">Transferase</keyword>
<feature type="compositionally biased region" description="Basic residues" evidence="1">
    <location>
        <begin position="220"/>
        <end position="232"/>
    </location>
</feature>
<feature type="compositionally biased region" description="Basic residues" evidence="1">
    <location>
        <begin position="560"/>
        <end position="575"/>
    </location>
</feature>
<dbReference type="GO" id="GO:0016757">
    <property type="term" value="F:glycosyltransferase activity"/>
    <property type="evidence" value="ECO:0007669"/>
    <property type="project" value="UniProtKB-KW"/>
</dbReference>
<feature type="compositionally biased region" description="Basic residues" evidence="1">
    <location>
        <begin position="520"/>
        <end position="538"/>
    </location>
</feature>
<feature type="region of interest" description="Disordered" evidence="1">
    <location>
        <begin position="434"/>
        <end position="612"/>
    </location>
</feature>
<dbReference type="AlphaFoldDB" id="A0A6J4IFJ9"/>
<feature type="compositionally biased region" description="Basic residues" evidence="1">
    <location>
        <begin position="354"/>
        <end position="365"/>
    </location>
</feature>
<dbReference type="EC" id="3.4.-.-" evidence="2"/>
<feature type="compositionally biased region" description="Basic and acidic residues" evidence="1">
    <location>
        <begin position="434"/>
        <end position="454"/>
    </location>
</feature>
<reference evidence="2" key="1">
    <citation type="submission" date="2020-02" db="EMBL/GenBank/DDBJ databases">
        <authorList>
            <person name="Meier V. D."/>
        </authorList>
    </citation>
    <scope>NUCLEOTIDE SEQUENCE</scope>
    <source>
        <strain evidence="2">AVDCRST_MAG20</strain>
    </source>
</reference>
<protein>
    <submittedName>
        <fullName evidence="2">Multimodular transpeptidase-transglycosylase</fullName>
        <ecNumber evidence="2">2.4.1.129</ecNumber>
        <ecNumber evidence="2">3.4.-.-</ecNumber>
    </submittedName>
</protein>
<feature type="compositionally biased region" description="Basic and acidic residues" evidence="1">
    <location>
        <begin position="661"/>
        <end position="686"/>
    </location>
</feature>
<feature type="compositionally biased region" description="Basic and acidic residues" evidence="1">
    <location>
        <begin position="253"/>
        <end position="273"/>
    </location>
</feature>
<feature type="compositionally biased region" description="Basic residues" evidence="1">
    <location>
        <begin position="322"/>
        <end position="343"/>
    </location>
</feature>
<keyword evidence="2" id="KW-0378">Hydrolase</keyword>
<feature type="compositionally biased region" description="Basic residues" evidence="1">
    <location>
        <begin position="174"/>
        <end position="188"/>
    </location>
</feature>
<name>A0A6J4IFJ9_9ACTN</name>
<feature type="compositionally biased region" description="Low complexity" evidence="1">
    <location>
        <begin position="274"/>
        <end position="283"/>
    </location>
</feature>
<feature type="compositionally biased region" description="Basic residues" evidence="1">
    <location>
        <begin position="82"/>
        <end position="104"/>
    </location>
</feature>
<organism evidence="2">
    <name type="scientific">uncultured Acidimicrobiales bacterium</name>
    <dbReference type="NCBI Taxonomy" id="310071"/>
    <lineage>
        <taxon>Bacteria</taxon>
        <taxon>Bacillati</taxon>
        <taxon>Actinomycetota</taxon>
        <taxon>Acidimicrobiia</taxon>
        <taxon>Acidimicrobiales</taxon>
        <taxon>environmental samples</taxon>
    </lineage>
</organism>
<dbReference type="EC" id="2.4.1.129" evidence="2"/>
<feature type="compositionally biased region" description="Basic residues" evidence="1">
    <location>
        <begin position="712"/>
        <end position="726"/>
    </location>
</feature>
<gene>
    <name evidence="2" type="ORF">AVDCRST_MAG20-2267</name>
</gene>
<feature type="region of interest" description="Disordered" evidence="1">
    <location>
        <begin position="1"/>
        <end position="365"/>
    </location>
</feature>
<dbReference type="EMBL" id="CADCSY010000102">
    <property type="protein sequence ID" value="CAA9251293.1"/>
    <property type="molecule type" value="Genomic_DNA"/>
</dbReference>
<feature type="compositionally biased region" description="Basic residues" evidence="1">
    <location>
        <begin position="35"/>
        <end position="44"/>
    </location>
</feature>